<evidence type="ECO:0000256" key="1">
    <source>
        <dbReference type="ARBA" id="ARBA00022801"/>
    </source>
</evidence>
<protein>
    <submittedName>
        <fullName evidence="4">Isochorismatase family protein</fullName>
    </submittedName>
</protein>
<evidence type="ECO:0000256" key="2">
    <source>
        <dbReference type="SAM" id="MobiDB-lite"/>
    </source>
</evidence>
<accession>A0ABS5GFM9</accession>
<comment type="caution">
    <text evidence="4">The sequence shown here is derived from an EMBL/GenBank/DDBJ whole genome shotgun (WGS) entry which is preliminary data.</text>
</comment>
<name>A0ABS5GFM9_9BRAD</name>
<dbReference type="Pfam" id="PF00857">
    <property type="entry name" value="Isochorismatase"/>
    <property type="match status" value="1"/>
</dbReference>
<sequence>MTAHAAGSRLHAKASVAASPPRLPDSNTGVDLLMSSDATDNYKGVYENRLGFGGRPALILIDFVQAYFEPGCDLYADVDDALAAAIRVRNAARAARVPVIYTNVVYHQHALNGGRFYQKAKPLRHFLAGSPLGAWPAGLDVRDDELVVSKQYPSAFFGTSLASTLTSWGIDTLIITGLTTSGCVRASCVDACSHGFIPVVVREACGDRHQGPHEANLFDMNAKYADVVSEQDALAYIAGLAK</sequence>
<dbReference type="InterPro" id="IPR036380">
    <property type="entry name" value="Isochorismatase-like_sf"/>
</dbReference>
<proteinExistence type="predicted"/>
<dbReference type="SUPFAM" id="SSF52499">
    <property type="entry name" value="Isochorismatase-like hydrolases"/>
    <property type="match status" value="1"/>
</dbReference>
<reference evidence="5" key="1">
    <citation type="journal article" date="2021" name="ISME J.">
        <title>Evolutionary origin and ecological implication of a unique nif island in free-living Bradyrhizobium lineages.</title>
        <authorList>
            <person name="Tao J."/>
        </authorList>
    </citation>
    <scope>NUCLEOTIDE SEQUENCE [LARGE SCALE GENOMIC DNA]</scope>
    <source>
        <strain evidence="5">SZCCT0094</strain>
    </source>
</reference>
<dbReference type="Gene3D" id="3.40.50.850">
    <property type="entry name" value="Isochorismatase-like"/>
    <property type="match status" value="1"/>
</dbReference>
<evidence type="ECO:0000313" key="4">
    <source>
        <dbReference type="EMBL" id="MBR1140157.1"/>
    </source>
</evidence>
<evidence type="ECO:0000313" key="5">
    <source>
        <dbReference type="Proteomes" id="UP001314635"/>
    </source>
</evidence>
<keyword evidence="5" id="KW-1185">Reference proteome</keyword>
<keyword evidence="1" id="KW-0378">Hydrolase</keyword>
<dbReference type="PANTHER" id="PTHR43540:SF1">
    <property type="entry name" value="ISOCHORISMATASE HYDROLASE"/>
    <property type="match status" value="1"/>
</dbReference>
<gene>
    <name evidence="4" type="ORF">JQ619_30805</name>
</gene>
<dbReference type="InterPro" id="IPR000868">
    <property type="entry name" value="Isochorismatase-like_dom"/>
</dbReference>
<organism evidence="4 5">
    <name type="scientific">Bradyrhizobium denitrificans</name>
    <dbReference type="NCBI Taxonomy" id="2734912"/>
    <lineage>
        <taxon>Bacteria</taxon>
        <taxon>Pseudomonadati</taxon>
        <taxon>Pseudomonadota</taxon>
        <taxon>Alphaproteobacteria</taxon>
        <taxon>Hyphomicrobiales</taxon>
        <taxon>Nitrobacteraceae</taxon>
        <taxon>Bradyrhizobium</taxon>
    </lineage>
</organism>
<dbReference type="Proteomes" id="UP001314635">
    <property type="component" value="Unassembled WGS sequence"/>
</dbReference>
<dbReference type="EMBL" id="JAFCLK010000037">
    <property type="protein sequence ID" value="MBR1140157.1"/>
    <property type="molecule type" value="Genomic_DNA"/>
</dbReference>
<evidence type="ECO:0000259" key="3">
    <source>
        <dbReference type="Pfam" id="PF00857"/>
    </source>
</evidence>
<feature type="region of interest" description="Disordered" evidence="2">
    <location>
        <begin position="1"/>
        <end position="29"/>
    </location>
</feature>
<dbReference type="PANTHER" id="PTHR43540">
    <property type="entry name" value="PEROXYUREIDOACRYLATE/UREIDOACRYLATE AMIDOHYDROLASE-RELATED"/>
    <property type="match status" value="1"/>
</dbReference>
<dbReference type="InterPro" id="IPR050272">
    <property type="entry name" value="Isochorismatase-like_hydrls"/>
</dbReference>
<feature type="domain" description="Isochorismatase-like" evidence="3">
    <location>
        <begin position="57"/>
        <end position="231"/>
    </location>
</feature>